<dbReference type="Pfam" id="PF12771">
    <property type="entry name" value="SusD-like_2"/>
    <property type="match status" value="1"/>
</dbReference>
<dbReference type="Gene3D" id="1.25.40.390">
    <property type="match status" value="1"/>
</dbReference>
<sequence>MKKITIFFGLCTIALLSCTKTDLNTPTKGAAIAPGSSLVTAAQKSLVDAMTNSNVFNNVFRLMAQYWAQTTYPTESQYRLQERKVPDTFWDPMYHSVLKNLEEAKTLIPREPNPDQVQVKNQLLIIDMLQVYTYSILVSTFGDIPYSQALNNTNMLPAYDKQDVIFADLLKKLDTDISGLNPAGSSFDNNDIIYKGSVAAWIKFGNSLKLRLGLQLADADPVKAKTTVESAVADNGGLILTATDNARLKYLVSPPNNNPVWADVVQGGRTDWVPANTIVDIMNNLQDPRRKAFFTMKDAGYLGGIYGSANTYGTYSHINPAITAADFEALLFDNSETEFLLAEAKERGFNVPGTAIAHYNNAVKASLFYWGCTDAEYNTYISRNDVAYDKAPGDYKRKIGTQQYLAFYNRGVEGWLAWRRYDYPIFNVPVDLTYNDIPKRYIYPVAEKNLNTNNYQAASASIGGDKLTTRLFWDKF</sequence>
<keyword evidence="2" id="KW-1185">Reference proteome</keyword>
<dbReference type="InterPro" id="IPR011990">
    <property type="entry name" value="TPR-like_helical_dom_sf"/>
</dbReference>
<dbReference type="PROSITE" id="PS51257">
    <property type="entry name" value="PROKAR_LIPOPROTEIN"/>
    <property type="match status" value="1"/>
</dbReference>
<evidence type="ECO:0000313" key="1">
    <source>
        <dbReference type="EMBL" id="PSL43045.1"/>
    </source>
</evidence>
<dbReference type="AlphaFoldDB" id="A0A2P8H9Z9"/>
<protein>
    <submittedName>
        <fullName evidence="1">SusD-like starch-binding protein associating with outer membrane</fullName>
    </submittedName>
</protein>
<dbReference type="Proteomes" id="UP000240971">
    <property type="component" value="Unassembled WGS sequence"/>
</dbReference>
<name>A0A2P8H9Z9_CHINA</name>
<evidence type="ECO:0000313" key="2">
    <source>
        <dbReference type="Proteomes" id="UP000240971"/>
    </source>
</evidence>
<dbReference type="EMBL" id="PYAW01000009">
    <property type="protein sequence ID" value="PSL43045.1"/>
    <property type="molecule type" value="Genomic_DNA"/>
</dbReference>
<dbReference type="InterPro" id="IPR041662">
    <property type="entry name" value="SusD-like_2"/>
</dbReference>
<gene>
    <name evidence="1" type="ORF">CLV51_10939</name>
</gene>
<dbReference type="OrthoDB" id="725917at2"/>
<reference evidence="1 2" key="1">
    <citation type="submission" date="2018-03" db="EMBL/GenBank/DDBJ databases">
        <title>Genomic Encyclopedia of Archaeal and Bacterial Type Strains, Phase II (KMG-II): from individual species to whole genera.</title>
        <authorList>
            <person name="Goeker M."/>
        </authorList>
    </citation>
    <scope>NUCLEOTIDE SEQUENCE [LARGE SCALE GENOMIC DNA]</scope>
    <source>
        <strain evidence="1 2">DSM 24859</strain>
    </source>
</reference>
<proteinExistence type="predicted"/>
<dbReference type="RefSeq" id="WP_106531141.1">
    <property type="nucleotide sequence ID" value="NZ_PYAW01000009.1"/>
</dbReference>
<dbReference type="SUPFAM" id="SSF48452">
    <property type="entry name" value="TPR-like"/>
    <property type="match status" value="1"/>
</dbReference>
<comment type="caution">
    <text evidence="1">The sequence shown here is derived from an EMBL/GenBank/DDBJ whole genome shotgun (WGS) entry which is preliminary data.</text>
</comment>
<accession>A0A2P8H9Z9</accession>
<organism evidence="1 2">
    <name type="scientific">Chitinophaga niastensis</name>
    <dbReference type="NCBI Taxonomy" id="536980"/>
    <lineage>
        <taxon>Bacteria</taxon>
        <taxon>Pseudomonadati</taxon>
        <taxon>Bacteroidota</taxon>
        <taxon>Chitinophagia</taxon>
        <taxon>Chitinophagales</taxon>
        <taxon>Chitinophagaceae</taxon>
        <taxon>Chitinophaga</taxon>
    </lineage>
</organism>